<proteinExistence type="predicted"/>
<feature type="non-terminal residue" evidence="1">
    <location>
        <position position="196"/>
    </location>
</feature>
<accession>A0AA39FHF4</accession>
<reference evidence="1" key="1">
    <citation type="journal article" date="2023" name="bioRxiv">
        <title>Scaffold-level genome assemblies of two parasitoid biocontrol wasps reveal the parthenogenesis mechanism and an associated novel virus.</title>
        <authorList>
            <person name="Inwood S."/>
            <person name="Skelly J."/>
            <person name="Guhlin J."/>
            <person name="Harrop T."/>
            <person name="Goldson S."/>
            <person name="Dearden P."/>
        </authorList>
    </citation>
    <scope>NUCLEOTIDE SEQUENCE</scope>
    <source>
        <strain evidence="1">Lincoln</strain>
        <tissue evidence="1">Whole body</tissue>
    </source>
</reference>
<dbReference type="Gene3D" id="3.90.320.10">
    <property type="match status" value="1"/>
</dbReference>
<reference evidence="1" key="2">
    <citation type="submission" date="2023-03" db="EMBL/GenBank/DDBJ databases">
        <authorList>
            <person name="Inwood S.N."/>
            <person name="Skelly J.G."/>
            <person name="Guhlin J."/>
            <person name="Harrop T.W.R."/>
            <person name="Goldson S.G."/>
            <person name="Dearden P.K."/>
        </authorList>
    </citation>
    <scope>NUCLEOTIDE SEQUENCE</scope>
    <source>
        <strain evidence="1">Lincoln</strain>
        <tissue evidence="1">Whole body</tissue>
    </source>
</reference>
<dbReference type="SUPFAM" id="SSF52980">
    <property type="entry name" value="Restriction endonuclease-like"/>
    <property type="match status" value="1"/>
</dbReference>
<dbReference type="InterPro" id="IPR011335">
    <property type="entry name" value="Restrct_endonuc-II-like"/>
</dbReference>
<dbReference type="AlphaFoldDB" id="A0AA39FHF4"/>
<evidence type="ECO:0000313" key="1">
    <source>
        <dbReference type="EMBL" id="KAK0169558.1"/>
    </source>
</evidence>
<dbReference type="Proteomes" id="UP001168972">
    <property type="component" value="Unassembled WGS sequence"/>
</dbReference>
<gene>
    <name evidence="1" type="ORF">PV327_011497</name>
</gene>
<dbReference type="InterPro" id="IPR011604">
    <property type="entry name" value="PDDEXK-like_dom_sf"/>
</dbReference>
<feature type="non-terminal residue" evidence="1">
    <location>
        <position position="1"/>
    </location>
</feature>
<evidence type="ECO:0000313" key="2">
    <source>
        <dbReference type="Proteomes" id="UP001168972"/>
    </source>
</evidence>
<keyword evidence="2" id="KW-1185">Reference proteome</keyword>
<organism evidence="1 2">
    <name type="scientific">Microctonus hyperodae</name>
    <name type="common">Parasitoid wasp</name>
    <dbReference type="NCBI Taxonomy" id="165561"/>
    <lineage>
        <taxon>Eukaryota</taxon>
        <taxon>Metazoa</taxon>
        <taxon>Ecdysozoa</taxon>
        <taxon>Arthropoda</taxon>
        <taxon>Hexapoda</taxon>
        <taxon>Insecta</taxon>
        <taxon>Pterygota</taxon>
        <taxon>Neoptera</taxon>
        <taxon>Endopterygota</taxon>
        <taxon>Hymenoptera</taxon>
        <taxon>Apocrita</taxon>
        <taxon>Ichneumonoidea</taxon>
        <taxon>Braconidae</taxon>
        <taxon>Euphorinae</taxon>
        <taxon>Microctonus</taxon>
    </lineage>
</organism>
<protein>
    <submittedName>
        <fullName evidence="1">Uncharacterized protein</fullName>
    </submittedName>
</protein>
<comment type="caution">
    <text evidence="1">The sequence shown here is derived from an EMBL/GenBank/DDBJ whole genome shotgun (WGS) entry which is preliminary data.</text>
</comment>
<name>A0AA39FHF4_MICHY</name>
<dbReference type="GO" id="GO:0006281">
    <property type="term" value="P:DNA repair"/>
    <property type="evidence" value="ECO:0007669"/>
    <property type="project" value="UniProtKB-ARBA"/>
</dbReference>
<sequence length="196" mass="22857">KPKLFSMIPKTCSDMNNIINEMENPSPLKLICEEMNKNKDTRIIQDMLSNMYPIYSKNYDIAENLKEFYEDQICLSKDEIIQLCCNTLDQAESDNWFLARKKRISASKNVHNIKSRITKTIESLVSDILFEKKISNKSTQYGIANERNARLDYQKKYNVDIKCPESCKNLPVINEETQKVNVKYLELTNDGVQLKK</sequence>
<dbReference type="EMBL" id="JAQQBR010000833">
    <property type="protein sequence ID" value="KAK0169558.1"/>
    <property type="molecule type" value="Genomic_DNA"/>
</dbReference>